<dbReference type="InterPro" id="IPR043141">
    <property type="entry name" value="Ribosomal_uL10-like_sf"/>
</dbReference>
<dbReference type="VEuPathDB" id="FungiDB:AWRI3580_g1289"/>
<dbReference type="Gene3D" id="3.30.70.1730">
    <property type="match status" value="1"/>
</dbReference>
<protein>
    <recommendedName>
        <fullName evidence="4">54S ribosomal protein L11, mitochondrial</fullName>
    </recommendedName>
</protein>
<dbReference type="SUPFAM" id="SSF160369">
    <property type="entry name" value="Ribosomal protein L10-like"/>
    <property type="match status" value="1"/>
</dbReference>
<accession>A0A1E5RUV7</accession>
<dbReference type="Proteomes" id="UP000095358">
    <property type="component" value="Unassembled WGS sequence"/>
</dbReference>
<keyword evidence="3" id="KW-1185">Reference proteome</keyword>
<dbReference type="PANTHER" id="PTHR11560">
    <property type="entry name" value="39S RIBOSOMAL PROTEIN L10, MITOCHONDRIAL"/>
    <property type="match status" value="1"/>
</dbReference>
<evidence type="ECO:0008006" key="4">
    <source>
        <dbReference type="Google" id="ProtNLM"/>
    </source>
</evidence>
<proteinExistence type="inferred from homology"/>
<dbReference type="EMBL" id="LPNN01000003">
    <property type="protein sequence ID" value="OEJ90649.1"/>
    <property type="molecule type" value="Genomic_DNA"/>
</dbReference>
<evidence type="ECO:0000313" key="3">
    <source>
        <dbReference type="Proteomes" id="UP000095358"/>
    </source>
</evidence>
<name>A0A1E5RUV7_HANUV</name>
<comment type="caution">
    <text evidence="2">The sequence shown here is derived from an EMBL/GenBank/DDBJ whole genome shotgun (WGS) entry which is preliminary data.</text>
</comment>
<comment type="similarity">
    <text evidence="1">Belongs to the universal ribosomal protein uL10 family.</text>
</comment>
<dbReference type="InterPro" id="IPR047865">
    <property type="entry name" value="Ribosomal_uL10_bac_type"/>
</dbReference>
<gene>
    <name evidence="2" type="ORF">AWRI3580_g1289</name>
</gene>
<sequence length="244" mass="27630">MFRVTQVTRNGVESVSHVSNLTGAFASKNLSNNIYDRKKLLYDEYRHLLSTKPLILITHNVPMKYEEEKAIKDSLKTLNFRKYKVSSNVMRLAILDELIAKNKIQLNKEEIVEDDKAVMEKVSPLSIFFNSNTSSILVAQDKEINPKSLKGLLDAMNKKKSPFSNRVLMMGMILENDLSKLYSIEDISKLQNSNTLEENRALLVQLLQQQSSGVVKMLESNTTNLSQLLTTYKDEVLGGGSPKE</sequence>
<dbReference type="AlphaFoldDB" id="A0A1E5RUV7"/>
<evidence type="ECO:0000313" key="2">
    <source>
        <dbReference type="EMBL" id="OEJ90649.1"/>
    </source>
</evidence>
<reference evidence="3" key="1">
    <citation type="journal article" date="2016" name="Genome Announc.">
        <title>Genome sequences of three species of Hanseniaspora isolated from spontaneous wine fermentations.</title>
        <authorList>
            <person name="Sternes P.R."/>
            <person name="Lee D."/>
            <person name="Kutyna D.R."/>
            <person name="Borneman A.R."/>
        </authorList>
    </citation>
    <scope>NUCLEOTIDE SEQUENCE [LARGE SCALE GENOMIC DNA]</scope>
    <source>
        <strain evidence="3">AWRI3580</strain>
    </source>
</reference>
<dbReference type="OrthoDB" id="3972708at2759"/>
<evidence type="ECO:0000256" key="1">
    <source>
        <dbReference type="ARBA" id="ARBA00008889"/>
    </source>
</evidence>
<organism evidence="2 3">
    <name type="scientific">Hanseniaspora uvarum</name>
    <name type="common">Yeast</name>
    <name type="synonym">Kloeckera apiculata</name>
    <dbReference type="NCBI Taxonomy" id="29833"/>
    <lineage>
        <taxon>Eukaryota</taxon>
        <taxon>Fungi</taxon>
        <taxon>Dikarya</taxon>
        <taxon>Ascomycota</taxon>
        <taxon>Saccharomycotina</taxon>
        <taxon>Saccharomycetes</taxon>
        <taxon>Saccharomycodales</taxon>
        <taxon>Saccharomycodaceae</taxon>
        <taxon>Hanseniaspora</taxon>
    </lineage>
</organism>